<dbReference type="Proteomes" id="UP000298196">
    <property type="component" value="Unassembled WGS sequence"/>
</dbReference>
<name>A0A4Z0MD29_SALET</name>
<keyword evidence="3" id="KW-1185">Reference proteome</keyword>
<comment type="caution">
    <text evidence="2">The sequence shown here is derived from an EMBL/GenBank/DDBJ whole genome shotgun (WGS) entry which is preliminary data.</text>
</comment>
<dbReference type="EMBL" id="PYKI01001510">
    <property type="protein sequence ID" value="TGD77290.1"/>
    <property type="molecule type" value="Genomic_DNA"/>
</dbReference>
<organism evidence="2 3">
    <name type="scientific">Salmonella enterica subsp. enterica serovar Poona</name>
    <dbReference type="NCBI Taxonomy" id="436295"/>
    <lineage>
        <taxon>Bacteria</taxon>
        <taxon>Pseudomonadati</taxon>
        <taxon>Pseudomonadota</taxon>
        <taxon>Gammaproteobacteria</taxon>
        <taxon>Enterobacterales</taxon>
        <taxon>Enterobacteriaceae</taxon>
        <taxon>Salmonella</taxon>
    </lineage>
</organism>
<proteinExistence type="predicted"/>
<protein>
    <submittedName>
        <fullName evidence="2">YeiH family putative sulfate export transporter</fullName>
    </submittedName>
</protein>
<accession>A0A4Z0MD29</accession>
<reference evidence="2 3" key="1">
    <citation type="submission" date="2018-03" db="EMBL/GenBank/DDBJ databases">
        <title>Non-Typhoidal Salmonella genome sequencing and assembly.</title>
        <authorList>
            <person name="Matchawe C."/>
        </authorList>
    </citation>
    <scope>NUCLEOTIDE SEQUENCE [LARGE SCALE GENOMIC DNA]</scope>
    <source>
        <strain evidence="2 3">22sa</strain>
    </source>
</reference>
<keyword evidence="1" id="KW-0472">Membrane</keyword>
<feature type="transmembrane region" description="Helical" evidence="1">
    <location>
        <begin position="12"/>
        <end position="33"/>
    </location>
</feature>
<evidence type="ECO:0000313" key="3">
    <source>
        <dbReference type="Proteomes" id="UP000298196"/>
    </source>
</evidence>
<keyword evidence="1" id="KW-0812">Transmembrane</keyword>
<feature type="non-terminal residue" evidence="2">
    <location>
        <position position="1"/>
    </location>
</feature>
<sequence length="38" mass="3829">VSALKKAGATPLLMALALFAWLIIGGGAINVLIHSLIA</sequence>
<dbReference type="AlphaFoldDB" id="A0A4Z0MD29"/>
<gene>
    <name evidence="2" type="ORF">C9F07_14410</name>
</gene>
<evidence type="ECO:0000256" key="1">
    <source>
        <dbReference type="SAM" id="Phobius"/>
    </source>
</evidence>
<keyword evidence="1" id="KW-1133">Transmembrane helix</keyword>
<evidence type="ECO:0000313" key="2">
    <source>
        <dbReference type="EMBL" id="TGD77290.1"/>
    </source>
</evidence>